<dbReference type="Proteomes" id="UP001065373">
    <property type="component" value="Chromosome"/>
</dbReference>
<reference evidence="2" key="1">
    <citation type="submission" date="2022-09" db="EMBL/GenBank/DDBJ databases">
        <title>Characterization of three MwoI isoschizomers from sequenced genome and metagenomes.</title>
        <authorList>
            <person name="Fomenkov A."/>
            <person name="Xu S.Y."/>
            <person name="Roberts R.J."/>
        </authorList>
    </citation>
    <scope>NUCLEOTIDE SEQUENCE</scope>
    <source>
        <strain evidence="2">DSM 2970</strain>
    </source>
</reference>
<dbReference type="KEGG" id="mwo:MWSIV6_0322"/>
<evidence type="ECO:0000313" key="2">
    <source>
        <dbReference type="EMBL" id="UXH32036.1"/>
    </source>
</evidence>
<keyword evidence="3" id="KW-1185">Reference proteome</keyword>
<dbReference type="SMR" id="A0A9E7RTN4"/>
<gene>
    <name evidence="2" type="ORF">N5910_01690</name>
    <name evidence="1" type="ORF">U2150_05700</name>
</gene>
<dbReference type="GeneID" id="75105924"/>
<dbReference type="GeneID" id="58977983"/>
<dbReference type="AlphaFoldDB" id="A0A9E7RTN4"/>
<dbReference type="Proteomes" id="UP001369247">
    <property type="component" value="Unassembled WGS sequence"/>
</dbReference>
<name>A0A9E7RTN4_METWO</name>
<evidence type="ECO:0000313" key="3">
    <source>
        <dbReference type="Proteomes" id="UP001369247"/>
    </source>
</evidence>
<organism evidence="2">
    <name type="scientific">Methanothermobacter wolfeii</name>
    <name type="common">Methanobacterium wolfei</name>
    <dbReference type="NCBI Taxonomy" id="145261"/>
    <lineage>
        <taxon>Archaea</taxon>
        <taxon>Methanobacteriati</taxon>
        <taxon>Methanobacteriota</taxon>
        <taxon>Methanomada group</taxon>
        <taxon>Methanobacteria</taxon>
        <taxon>Methanobacteriales</taxon>
        <taxon>Methanobacteriaceae</taxon>
        <taxon>Methanothermobacter</taxon>
    </lineage>
</organism>
<accession>A0A9E7RTN4</accession>
<reference evidence="1 3" key="2">
    <citation type="submission" date="2023-12" db="EMBL/GenBank/DDBJ databases">
        <title>Phenotypic and Genomic Characterization of Methanothermobacter wolfeii Strain BSEL, a CO2-Capturing Archaeon with Minimal Nutrient Requirements.</title>
        <authorList>
            <person name="Ale Enriquez F."/>
            <person name="Ahring B.K."/>
        </authorList>
    </citation>
    <scope>NUCLEOTIDE SEQUENCE [LARGE SCALE GENOMIC DNA]</scope>
    <source>
        <strain evidence="1 3">BSEL-1</strain>
    </source>
</reference>
<proteinExistence type="predicted"/>
<sequence>MKITDEDVIEYLSLFTSIPSFLLGRWARSGTNLASRFSSRIVSEYGKLSDHDRRRVRAVLEMDVDEIQEVLRRAHERTGKKQLMILSDPSSREFIERNLAEIRSLIGDRTSSHST</sequence>
<protein>
    <submittedName>
        <fullName evidence="2">Uncharacterized protein</fullName>
    </submittedName>
</protein>
<evidence type="ECO:0000313" key="1">
    <source>
        <dbReference type="EMBL" id="MEJ8542981.1"/>
    </source>
</evidence>
<dbReference type="RefSeq" id="WP_074358460.1">
    <property type="nucleotide sequence ID" value="NZ_CP104550.1"/>
</dbReference>
<dbReference type="EMBL" id="CP104550">
    <property type="protein sequence ID" value="UXH32036.1"/>
    <property type="molecule type" value="Genomic_DNA"/>
</dbReference>
<dbReference type="EMBL" id="JAXUHJ010000009">
    <property type="protein sequence ID" value="MEJ8542981.1"/>
    <property type="molecule type" value="Genomic_DNA"/>
</dbReference>